<reference evidence="5" key="1">
    <citation type="submission" date="2023-07" db="EMBL/GenBank/DDBJ databases">
        <title>Genome content predicts the carbon catabolic preferences of heterotrophic bacteria.</title>
        <authorList>
            <person name="Gralka M."/>
        </authorList>
    </citation>
    <scope>NUCLEOTIDE SEQUENCE</scope>
    <source>
        <strain evidence="5">I3M17_2</strain>
    </source>
</reference>
<proteinExistence type="inferred from homology"/>
<evidence type="ECO:0000313" key="5">
    <source>
        <dbReference type="EMBL" id="MDO6422259.1"/>
    </source>
</evidence>
<dbReference type="Gene3D" id="3.20.20.80">
    <property type="entry name" value="Glycosidases"/>
    <property type="match status" value="1"/>
</dbReference>
<dbReference type="PANTHER" id="PTHR34983">
    <property type="entry name" value="ARABINOGALACTAN ENDO-BETA-1,4-GALACTANASE A"/>
    <property type="match status" value="1"/>
</dbReference>
<sequence>MLLAQLPVKKYIALLAICSLMLGCSGAAVQQSAKSIQVAATHSKPARFFAGADLSYVNEMEDCGATYRVNGVITDPYQAFADAGANLVRVRLWHNATWTEYSDFADVKKTIRKAKQNNQTVLLDFHYSDTWADPEKQFIPAAWEHMVDDTPALAQALAQYTTDVLEKLQAENLLPDMVQVGNETNAEVLQLEAHMKHGEIDWQRNAVLLNSGLAAVAEFNQNNSTHIERVLHIAQPENALWWFDDAAQAGITDFEIIGLSYYAKWSTYKLDSIGEAIRTLRTSFNKDVLVVETSYPWTMQNFDQANNVLDATSLQQGYPATAEGQKKYMMDLAKQIMYAGGIGIAYWEPAWVSTPCKTLWGTGSHWENAVFFDSGNNNEALPALSFYTDIMALYKQD</sequence>
<dbReference type="EC" id="3.2.1.89" evidence="4"/>
<dbReference type="GO" id="GO:0031218">
    <property type="term" value="F:arabinogalactan endo-1,4-beta-galactosidase activity"/>
    <property type="evidence" value="ECO:0007669"/>
    <property type="project" value="UniProtKB-EC"/>
</dbReference>
<accession>A0AAW7X4E0</accession>
<keyword evidence="2 4" id="KW-0378">Hydrolase</keyword>
<feature type="chain" id="PRO_5043089476" description="Arabinogalactan endo-beta-1,4-galactanase" evidence="4">
    <location>
        <begin position="28"/>
        <end position="397"/>
    </location>
</feature>
<name>A0AAW7X4E0_9GAMM</name>
<comment type="caution">
    <text evidence="5">The sequence shown here is derived from an EMBL/GenBank/DDBJ whole genome shotgun (WGS) entry which is preliminary data.</text>
</comment>
<dbReference type="RefSeq" id="WP_303492152.1">
    <property type="nucleotide sequence ID" value="NZ_JAUOPB010000004.1"/>
</dbReference>
<dbReference type="PANTHER" id="PTHR34983:SF2">
    <property type="entry name" value="ENDO-BETA-1,4-GALACTANASE"/>
    <property type="match status" value="1"/>
</dbReference>
<dbReference type="AlphaFoldDB" id="A0AAW7X4E0"/>
<evidence type="ECO:0000256" key="1">
    <source>
        <dbReference type="ARBA" id="ARBA00010687"/>
    </source>
</evidence>
<dbReference type="SUPFAM" id="SSF51445">
    <property type="entry name" value="(Trans)glycosidases"/>
    <property type="match status" value="1"/>
</dbReference>
<comment type="catalytic activity">
    <reaction evidence="4">
        <text>The enzyme specifically hydrolyzes (1-&gt;4)-beta-D-galactosidic linkages in type I arabinogalactans.</text>
        <dbReference type="EC" id="3.2.1.89"/>
    </reaction>
</comment>
<dbReference type="GO" id="GO:0045490">
    <property type="term" value="P:pectin catabolic process"/>
    <property type="evidence" value="ECO:0007669"/>
    <property type="project" value="TreeGrafter"/>
</dbReference>
<dbReference type="Proteomes" id="UP001169760">
    <property type="component" value="Unassembled WGS sequence"/>
</dbReference>
<feature type="signal peptide" evidence="4">
    <location>
        <begin position="1"/>
        <end position="27"/>
    </location>
</feature>
<evidence type="ECO:0000313" key="6">
    <source>
        <dbReference type="Proteomes" id="UP001169760"/>
    </source>
</evidence>
<dbReference type="InterPro" id="IPR017853">
    <property type="entry name" value="GH"/>
</dbReference>
<dbReference type="InterPro" id="IPR011683">
    <property type="entry name" value="Glyco_hydro_53"/>
</dbReference>
<comment type="similarity">
    <text evidence="1 4">Belongs to the glycosyl hydrolase 53 family.</text>
</comment>
<evidence type="ECO:0000256" key="3">
    <source>
        <dbReference type="ARBA" id="ARBA00023295"/>
    </source>
</evidence>
<evidence type="ECO:0000256" key="2">
    <source>
        <dbReference type="ARBA" id="ARBA00022801"/>
    </source>
</evidence>
<dbReference type="Pfam" id="PF07745">
    <property type="entry name" value="Glyco_hydro_53"/>
    <property type="match status" value="1"/>
</dbReference>
<organism evidence="5 6">
    <name type="scientific">Saccharophagus degradans</name>
    <dbReference type="NCBI Taxonomy" id="86304"/>
    <lineage>
        <taxon>Bacteria</taxon>
        <taxon>Pseudomonadati</taxon>
        <taxon>Pseudomonadota</taxon>
        <taxon>Gammaproteobacteria</taxon>
        <taxon>Cellvibrionales</taxon>
        <taxon>Cellvibrionaceae</taxon>
        <taxon>Saccharophagus</taxon>
    </lineage>
</organism>
<keyword evidence="4" id="KW-0732">Signal</keyword>
<keyword evidence="3 4" id="KW-0326">Glycosidase</keyword>
<gene>
    <name evidence="5" type="ORF">Q4521_07220</name>
</gene>
<protein>
    <recommendedName>
        <fullName evidence="4">Arabinogalactan endo-beta-1,4-galactanase</fullName>
        <ecNumber evidence="4">3.2.1.89</ecNumber>
    </recommendedName>
</protein>
<dbReference type="GO" id="GO:0015926">
    <property type="term" value="F:glucosidase activity"/>
    <property type="evidence" value="ECO:0007669"/>
    <property type="project" value="InterPro"/>
</dbReference>
<dbReference type="EMBL" id="JAUOPB010000004">
    <property type="protein sequence ID" value="MDO6422259.1"/>
    <property type="molecule type" value="Genomic_DNA"/>
</dbReference>
<evidence type="ECO:0000256" key="4">
    <source>
        <dbReference type="RuleBase" id="RU361192"/>
    </source>
</evidence>